<name>A0ABP9CID2_9FLAO</name>
<dbReference type="PANTHER" id="PTHR34386:SF1">
    <property type="entry name" value="GLUTAREDOXIN-LIKE PROTEIN NRDH"/>
    <property type="match status" value="1"/>
</dbReference>
<dbReference type="Proteomes" id="UP001501433">
    <property type="component" value="Unassembled WGS sequence"/>
</dbReference>
<keyword evidence="4" id="KW-1185">Reference proteome</keyword>
<dbReference type="InterPro" id="IPR051548">
    <property type="entry name" value="Grx-like_ET"/>
</dbReference>
<evidence type="ECO:0000313" key="3">
    <source>
        <dbReference type="EMBL" id="GAA4811897.1"/>
    </source>
</evidence>
<protein>
    <recommendedName>
        <fullName evidence="2">DUF547 domain-containing protein</fullName>
    </recommendedName>
</protein>
<comment type="caution">
    <text evidence="3">The sequence shown here is derived from an EMBL/GenBank/DDBJ whole genome shotgun (WGS) entry which is preliminary data.</text>
</comment>
<dbReference type="PANTHER" id="PTHR34386">
    <property type="entry name" value="GLUTAREDOXIN"/>
    <property type="match status" value="1"/>
</dbReference>
<evidence type="ECO:0000313" key="4">
    <source>
        <dbReference type="Proteomes" id="UP001501433"/>
    </source>
</evidence>
<evidence type="ECO:0000259" key="2">
    <source>
        <dbReference type="Pfam" id="PF04784"/>
    </source>
</evidence>
<evidence type="ECO:0000256" key="1">
    <source>
        <dbReference type="SAM" id="SignalP"/>
    </source>
</evidence>
<keyword evidence="1" id="KW-0732">Signal</keyword>
<dbReference type="Pfam" id="PF04784">
    <property type="entry name" value="DUF547"/>
    <property type="match status" value="1"/>
</dbReference>
<dbReference type="RefSeq" id="WP_345276716.1">
    <property type="nucleotide sequence ID" value="NZ_BAABJW010000002.1"/>
</dbReference>
<feature type="signal peptide" evidence="1">
    <location>
        <begin position="1"/>
        <end position="18"/>
    </location>
</feature>
<proteinExistence type="predicted"/>
<feature type="chain" id="PRO_5047441229" description="DUF547 domain-containing protein" evidence="1">
    <location>
        <begin position="19"/>
        <end position="238"/>
    </location>
</feature>
<dbReference type="EMBL" id="BAABJW010000002">
    <property type="protein sequence ID" value="GAA4811897.1"/>
    <property type="molecule type" value="Genomic_DNA"/>
</dbReference>
<sequence length="238" mass="27905">MKTYLLILALTFSLLASSQNISHFFNEAADFFSLYVRDGLVDYQTIAKDPKKLDHLIVLSKRTKLNDLDSETRKAFWINLYNINTIKQVIDNYPIKSPLDVADFFENKIYEINGEKLSLNDMENKKIRNHFNDARIHFVLVCAGLGCPPIIDNVYLPEILDNQLESQTRLALNNPKFIQLNVKKKKVAISEIFKWYLNDFVSKETDLIGYINQYRNEKIPTDFNITYYSYNWNLNKIQ</sequence>
<dbReference type="InterPro" id="IPR006869">
    <property type="entry name" value="DUF547"/>
</dbReference>
<feature type="domain" description="DUF547" evidence="2">
    <location>
        <begin position="66"/>
        <end position="169"/>
    </location>
</feature>
<gene>
    <name evidence="3" type="ORF">GCM10023330_19000</name>
</gene>
<accession>A0ABP9CID2</accession>
<organism evidence="3 4">
    <name type="scientific">Litoribaculum gwangyangense</name>
    <dbReference type="NCBI Taxonomy" id="1130722"/>
    <lineage>
        <taxon>Bacteria</taxon>
        <taxon>Pseudomonadati</taxon>
        <taxon>Bacteroidota</taxon>
        <taxon>Flavobacteriia</taxon>
        <taxon>Flavobacteriales</taxon>
        <taxon>Flavobacteriaceae</taxon>
        <taxon>Litoribaculum</taxon>
    </lineage>
</organism>
<reference evidence="4" key="1">
    <citation type="journal article" date="2019" name="Int. J. Syst. Evol. Microbiol.">
        <title>The Global Catalogue of Microorganisms (GCM) 10K type strain sequencing project: providing services to taxonomists for standard genome sequencing and annotation.</title>
        <authorList>
            <consortium name="The Broad Institute Genomics Platform"/>
            <consortium name="The Broad Institute Genome Sequencing Center for Infectious Disease"/>
            <person name="Wu L."/>
            <person name="Ma J."/>
        </authorList>
    </citation>
    <scope>NUCLEOTIDE SEQUENCE [LARGE SCALE GENOMIC DNA]</scope>
    <source>
        <strain evidence="4">JCM 18325</strain>
    </source>
</reference>